<reference evidence="18" key="1">
    <citation type="submission" date="2025-08" db="UniProtKB">
        <authorList>
            <consortium name="RefSeq"/>
        </authorList>
    </citation>
    <scope>IDENTIFICATION</scope>
</reference>
<dbReference type="SMART" id="SM00810">
    <property type="entry name" value="Alpha-amyl_C2"/>
    <property type="match status" value="1"/>
</dbReference>
<feature type="domain" description="Glycosyl hydrolase family 13 catalytic" evidence="15">
    <location>
        <begin position="52"/>
        <end position="391"/>
    </location>
</feature>
<evidence type="ECO:0000313" key="18">
    <source>
        <dbReference type="RefSeq" id="XP_039137965.1"/>
    </source>
</evidence>
<evidence type="ECO:0000256" key="9">
    <source>
        <dbReference type="ARBA" id="ARBA00023295"/>
    </source>
</evidence>
<dbReference type="CDD" id="cd11314">
    <property type="entry name" value="AmyAc_arch_bac_plant_AmyA"/>
    <property type="match status" value="1"/>
</dbReference>
<dbReference type="RefSeq" id="XP_039137965.1">
    <property type="nucleotide sequence ID" value="XM_039282031.1"/>
</dbReference>
<evidence type="ECO:0000256" key="8">
    <source>
        <dbReference type="ARBA" id="ARBA00023277"/>
    </source>
</evidence>
<dbReference type="Pfam" id="PF07821">
    <property type="entry name" value="Alpha-amyl_C2"/>
    <property type="match status" value="1"/>
</dbReference>
<evidence type="ECO:0000256" key="13">
    <source>
        <dbReference type="RuleBase" id="RU003615"/>
    </source>
</evidence>
<dbReference type="SUPFAM" id="SSF51011">
    <property type="entry name" value="Glycosyl hydrolase domain"/>
    <property type="match status" value="1"/>
</dbReference>
<evidence type="ECO:0000256" key="3">
    <source>
        <dbReference type="ARBA" id="ARBA00008061"/>
    </source>
</evidence>
<feature type="domain" description="Alpha-amylase C-terminal beta-sheet" evidence="16">
    <location>
        <begin position="380"/>
        <end position="438"/>
    </location>
</feature>
<sequence length="438" mass="49953">MGGFNSTVETMENVETMQATQTMQTMQTVQPKKEVSYETEPFTGNVIQNGREILLQAFNWESHKYDWWRNLENKVPDIAKSGFTSVWLPPPSHSIAPEGYLPQNLYSLNSAYGSEHQLKSLLQKLRSYKVRAMADIVINHRVGTHQGHGGMYNRFDGMPLPWDEHAVTSCSGGLGNRSTGDNFNGVPNIDHTQNHVRKDIIGWLTWLRKSIGFQDFRFDFAKGYAAKYVKEYVEESKPLFSIGEYWDSCSYSSGLDHNQDNHRQRIINWIDETGGLCAAFDFTTKGVLQEAIKGQLWRLRDSQGKPSGVMGWWPSRAVTFIENHDTGSTQRHWPFPSSHVIQGYAYILTHPGLPMVFYDHFYDCGQSMHDQIVKLMEIRKRSDIHSRSSIRILEAKSNLYAAIIGEKLCMKIGDGAWCPNGEEWKLATSGHGYAIWNK</sequence>
<dbReference type="Proteomes" id="UP001515500">
    <property type="component" value="Chromosome 14"/>
</dbReference>
<dbReference type="EC" id="3.2.1.1" evidence="5 11"/>
<comment type="similarity">
    <text evidence="3 11 13">Belongs to the glycosyl hydrolase 13 family.</text>
</comment>
<evidence type="ECO:0000256" key="5">
    <source>
        <dbReference type="ARBA" id="ARBA00012595"/>
    </source>
</evidence>
<dbReference type="GO" id="GO:0005975">
    <property type="term" value="P:carbohydrate metabolic process"/>
    <property type="evidence" value="ECO:0007669"/>
    <property type="project" value="InterPro"/>
</dbReference>
<dbReference type="Gene3D" id="3.20.20.80">
    <property type="entry name" value="Glycosidases"/>
    <property type="match status" value="1"/>
</dbReference>
<feature type="active site" description="Nucleophile" evidence="12">
    <location>
        <position position="219"/>
    </location>
</feature>
<accession>A0AB40CDQ7</accession>
<evidence type="ECO:0000313" key="17">
    <source>
        <dbReference type="Proteomes" id="UP001515500"/>
    </source>
</evidence>
<comment type="catalytic activity">
    <reaction evidence="1 11 14">
        <text>Endohydrolysis of (1-&gt;4)-alpha-D-glucosidic linkages in polysaccharides containing three or more (1-&gt;4)-alpha-linked D-glucose units.</text>
        <dbReference type="EC" id="3.2.1.1"/>
    </reaction>
</comment>
<evidence type="ECO:0000256" key="6">
    <source>
        <dbReference type="ARBA" id="ARBA00022723"/>
    </source>
</evidence>
<evidence type="ECO:0000259" key="16">
    <source>
        <dbReference type="SMART" id="SM00810"/>
    </source>
</evidence>
<feature type="active site" description="Proton donor" evidence="12">
    <location>
        <position position="244"/>
    </location>
</feature>
<evidence type="ECO:0000256" key="4">
    <source>
        <dbReference type="ARBA" id="ARBA00011245"/>
    </source>
</evidence>
<keyword evidence="8 14" id="KW-0119">Carbohydrate metabolism</keyword>
<dbReference type="GO" id="GO:0004556">
    <property type="term" value="F:alpha-amylase activity"/>
    <property type="evidence" value="ECO:0007669"/>
    <property type="project" value="UniProtKB-UniRule"/>
</dbReference>
<dbReference type="PRINTS" id="PR00110">
    <property type="entry name" value="ALPHAAMYLASE"/>
</dbReference>
<evidence type="ECO:0000259" key="15">
    <source>
        <dbReference type="SMART" id="SM00642"/>
    </source>
</evidence>
<dbReference type="Gene3D" id="2.60.40.1180">
    <property type="entry name" value="Golgi alpha-mannosidase II"/>
    <property type="match status" value="1"/>
</dbReference>
<dbReference type="InterPro" id="IPR017853">
    <property type="entry name" value="GH"/>
</dbReference>
<dbReference type="GeneID" id="120275456"/>
<dbReference type="InterPro" id="IPR006046">
    <property type="entry name" value="Alpha_amylase"/>
</dbReference>
<keyword evidence="17" id="KW-1185">Reference proteome</keyword>
<evidence type="ECO:0000256" key="14">
    <source>
        <dbReference type="RuleBase" id="RU361134"/>
    </source>
</evidence>
<dbReference type="SMART" id="SM00642">
    <property type="entry name" value="Aamy"/>
    <property type="match status" value="1"/>
</dbReference>
<dbReference type="GO" id="GO:0005509">
    <property type="term" value="F:calcium ion binding"/>
    <property type="evidence" value="ECO:0007669"/>
    <property type="project" value="UniProtKB-UniRule"/>
</dbReference>
<protein>
    <recommendedName>
        <fullName evidence="5 11">Alpha-amylase</fullName>
        <ecNumber evidence="5 11">3.2.1.1</ecNumber>
    </recommendedName>
    <alternativeName>
        <fullName evidence="10 11">1,4-alpha-D-glucan glucanohydrolase</fullName>
    </alternativeName>
</protein>
<name>A0AB40CDQ7_DIOCR</name>
<evidence type="ECO:0000256" key="11">
    <source>
        <dbReference type="PIRNR" id="PIRNR001028"/>
    </source>
</evidence>
<organism evidence="17 18">
    <name type="scientific">Dioscorea cayennensis subsp. rotundata</name>
    <name type="common">White Guinea yam</name>
    <name type="synonym">Dioscorea rotundata</name>
    <dbReference type="NCBI Taxonomy" id="55577"/>
    <lineage>
        <taxon>Eukaryota</taxon>
        <taxon>Viridiplantae</taxon>
        <taxon>Streptophyta</taxon>
        <taxon>Embryophyta</taxon>
        <taxon>Tracheophyta</taxon>
        <taxon>Spermatophyta</taxon>
        <taxon>Magnoliopsida</taxon>
        <taxon>Liliopsida</taxon>
        <taxon>Dioscoreales</taxon>
        <taxon>Dioscoreaceae</taxon>
        <taxon>Dioscorea</taxon>
    </lineage>
</organism>
<dbReference type="InterPro" id="IPR006047">
    <property type="entry name" value="GH13_cat_dom"/>
</dbReference>
<dbReference type="PIRSF" id="PIRSF001028">
    <property type="entry name" value="Alph-amls_plant"/>
    <property type="match status" value="1"/>
</dbReference>
<dbReference type="SUPFAM" id="SSF51445">
    <property type="entry name" value="(Trans)glycosidases"/>
    <property type="match status" value="1"/>
</dbReference>
<comment type="subunit">
    <text evidence="4">Monomer.</text>
</comment>
<gene>
    <name evidence="18" type="primary">LOC120275456</name>
</gene>
<dbReference type="InterPro" id="IPR013780">
    <property type="entry name" value="Glyco_hydro_b"/>
</dbReference>
<evidence type="ECO:0000256" key="1">
    <source>
        <dbReference type="ARBA" id="ARBA00000548"/>
    </source>
</evidence>
<dbReference type="Pfam" id="PF00128">
    <property type="entry name" value="Alpha-amylase"/>
    <property type="match status" value="1"/>
</dbReference>
<evidence type="ECO:0000256" key="2">
    <source>
        <dbReference type="ARBA" id="ARBA00001913"/>
    </source>
</evidence>
<keyword evidence="6" id="KW-0479">Metal-binding</keyword>
<evidence type="ECO:0000256" key="7">
    <source>
        <dbReference type="ARBA" id="ARBA00022801"/>
    </source>
</evidence>
<dbReference type="AlphaFoldDB" id="A0AB40CDQ7"/>
<evidence type="ECO:0000256" key="10">
    <source>
        <dbReference type="ARBA" id="ARBA00030238"/>
    </source>
</evidence>
<dbReference type="PANTHER" id="PTHR43447">
    <property type="entry name" value="ALPHA-AMYLASE"/>
    <property type="match status" value="1"/>
</dbReference>
<proteinExistence type="inferred from homology"/>
<keyword evidence="7 14" id="KW-0378">Hydrolase</keyword>
<comment type="cofactor">
    <cofactor evidence="2 11">
        <name>Ca(2+)</name>
        <dbReference type="ChEBI" id="CHEBI:29108"/>
    </cofactor>
</comment>
<dbReference type="InterPro" id="IPR013775">
    <property type="entry name" value="A-amylase_pln"/>
</dbReference>
<keyword evidence="9 14" id="KW-0326">Glycosidase</keyword>
<dbReference type="InterPro" id="IPR012850">
    <property type="entry name" value="A-amylase_bs_C"/>
</dbReference>
<evidence type="ECO:0000256" key="12">
    <source>
        <dbReference type="PIRSR" id="PIRSR001028-1"/>
    </source>
</evidence>